<reference evidence="2" key="1">
    <citation type="submission" date="2021-12" db="EMBL/GenBank/DDBJ databases">
        <authorList>
            <person name="Rodrigo-Torres L."/>
            <person name="Arahal R. D."/>
            <person name="Lucena T."/>
        </authorList>
    </citation>
    <scope>NUCLEOTIDE SEQUENCE</scope>
    <source>
        <strain evidence="2">CECT 8419</strain>
    </source>
</reference>
<comment type="caution">
    <text evidence="2">The sequence shown here is derived from an EMBL/GenBank/DDBJ whole genome shotgun (WGS) entry which is preliminary data.</text>
</comment>
<organism evidence="2 3">
    <name type="scientific">Neolewinella maritima</name>
    <dbReference type="NCBI Taxonomy" id="1383882"/>
    <lineage>
        <taxon>Bacteria</taxon>
        <taxon>Pseudomonadati</taxon>
        <taxon>Bacteroidota</taxon>
        <taxon>Saprospiria</taxon>
        <taxon>Saprospirales</taxon>
        <taxon>Lewinellaceae</taxon>
        <taxon>Neolewinella</taxon>
    </lineage>
</organism>
<protein>
    <submittedName>
        <fullName evidence="2">Uncharacterized protein</fullName>
    </submittedName>
</protein>
<name>A0ABM9AYH1_9BACT</name>
<feature type="chain" id="PRO_5046142666" evidence="1">
    <location>
        <begin position="23"/>
        <end position="402"/>
    </location>
</feature>
<gene>
    <name evidence="2" type="ORF">LEM8419_00787</name>
</gene>
<accession>A0ABM9AYH1</accession>
<sequence length="402" mass="45624">MCYRLLRLVPLLLLLFTIVACEKDEATNPSHSLDKAQTYEVAQQVLLKALDDPTVRAFIKTEALKTVTYDYEVVYGMVKNDAMTDGRSLEQAFLTAEESLYTEGRITSRIVATLDQTAPLLSINVPVNPFGWDVTNYAPPVVLHPELHDDTRSVEAVYSSGEIEFIDVDNKPNHTIITLADNERMLYMRGKYELDKELIMGIAPRQQTLLKNEPFECYMVNGEEICDTHPNPGPPPPTGGTNCDRDWNMIAYLEGMRLDNIGSLETFGRPELRMQVFGGNNNIYVSDPIGAGGQTLTDQLYIPDRNEINDTWYDQNAYLFRWYEAYGDIITFRWEEQDEGWFSGGEDGQTLNITVAWGNQSYSVTTQGIRFQASDYIGTITVDKNACERQYSVGVLDFRLRF</sequence>
<feature type="signal peptide" evidence="1">
    <location>
        <begin position="1"/>
        <end position="22"/>
    </location>
</feature>
<proteinExistence type="predicted"/>
<evidence type="ECO:0000313" key="2">
    <source>
        <dbReference type="EMBL" id="CAH0999487.1"/>
    </source>
</evidence>
<keyword evidence="3" id="KW-1185">Reference proteome</keyword>
<evidence type="ECO:0000256" key="1">
    <source>
        <dbReference type="SAM" id="SignalP"/>
    </source>
</evidence>
<dbReference type="PROSITE" id="PS51257">
    <property type="entry name" value="PROKAR_LIPOPROTEIN"/>
    <property type="match status" value="1"/>
</dbReference>
<evidence type="ECO:0000313" key="3">
    <source>
        <dbReference type="Proteomes" id="UP000837803"/>
    </source>
</evidence>
<dbReference type="Proteomes" id="UP000837803">
    <property type="component" value="Unassembled WGS sequence"/>
</dbReference>
<dbReference type="EMBL" id="CAKLPZ010000001">
    <property type="protein sequence ID" value="CAH0999487.1"/>
    <property type="molecule type" value="Genomic_DNA"/>
</dbReference>
<keyword evidence="1" id="KW-0732">Signal</keyword>